<dbReference type="Proteomes" id="UP001589795">
    <property type="component" value="Unassembled WGS sequence"/>
</dbReference>
<evidence type="ECO:0000259" key="2">
    <source>
        <dbReference type="Pfam" id="PF01557"/>
    </source>
</evidence>
<dbReference type="Gene3D" id="3.90.850.10">
    <property type="entry name" value="Fumarylacetoacetase-like, C-terminal domain"/>
    <property type="match status" value="1"/>
</dbReference>
<evidence type="ECO:0000313" key="3">
    <source>
        <dbReference type="EMBL" id="MFC0200095.1"/>
    </source>
</evidence>
<evidence type="ECO:0000256" key="1">
    <source>
        <dbReference type="ARBA" id="ARBA00022723"/>
    </source>
</evidence>
<feature type="domain" description="Fumarylacetoacetase-like C-terminal" evidence="2">
    <location>
        <begin position="27"/>
        <end position="221"/>
    </location>
</feature>
<keyword evidence="3" id="KW-0378">Hydrolase</keyword>
<reference evidence="3 4" key="1">
    <citation type="submission" date="2024-09" db="EMBL/GenBank/DDBJ databases">
        <authorList>
            <person name="Sun Q."/>
            <person name="Mori K."/>
        </authorList>
    </citation>
    <scope>NUCLEOTIDE SEQUENCE [LARGE SCALE GENOMIC DNA]</scope>
    <source>
        <strain evidence="3 4">CCM 7904</strain>
    </source>
</reference>
<keyword evidence="1" id="KW-0479">Metal-binding</keyword>
<protein>
    <submittedName>
        <fullName evidence="3">Fumarylacetoacetate hydrolase family protein</fullName>
    </submittedName>
</protein>
<dbReference type="EMBL" id="JBHLWQ010000059">
    <property type="protein sequence ID" value="MFC0200095.1"/>
    <property type="molecule type" value="Genomic_DNA"/>
</dbReference>
<dbReference type="GO" id="GO:0016787">
    <property type="term" value="F:hydrolase activity"/>
    <property type="evidence" value="ECO:0007669"/>
    <property type="project" value="UniProtKB-KW"/>
</dbReference>
<dbReference type="RefSeq" id="WP_265506628.1">
    <property type="nucleotide sequence ID" value="NZ_JAOTBE010000015.1"/>
</dbReference>
<proteinExistence type="predicted"/>
<comment type="caution">
    <text evidence="3">The sequence shown here is derived from an EMBL/GenBank/DDBJ whole genome shotgun (WGS) entry which is preliminary data.</text>
</comment>
<keyword evidence="4" id="KW-1185">Reference proteome</keyword>
<dbReference type="InterPro" id="IPR036663">
    <property type="entry name" value="Fumarylacetoacetase_C_sf"/>
</dbReference>
<sequence>MTWAITPAVQPSVPVHGSPNRFPVRRIFCVGRNYADHAREMGHDPDREPPFFFTKPADALLTGDKPLPWPPLTQDLHFEGELVVALGAGGTDVAPGDATALIWGYAAGNDLTRRDLQAEAKRLGRPWDMAKGFDGSAVCGAIHPATAPIASGRLEVTVNDEVRQQACLSQMIWPVADVISHLSRMVRLEPGDLIYTGTPAGVGPLRPGDKVTVSIEGLSPVSTLILPAQHATGRQPRA</sequence>
<dbReference type="InterPro" id="IPR011234">
    <property type="entry name" value="Fumarylacetoacetase-like_C"/>
</dbReference>
<organism evidence="3 4">
    <name type="scientific">Paracoccus rhizosphaerae</name>
    <dbReference type="NCBI Taxonomy" id="1133347"/>
    <lineage>
        <taxon>Bacteria</taxon>
        <taxon>Pseudomonadati</taxon>
        <taxon>Pseudomonadota</taxon>
        <taxon>Alphaproteobacteria</taxon>
        <taxon>Rhodobacterales</taxon>
        <taxon>Paracoccaceae</taxon>
        <taxon>Paracoccus</taxon>
    </lineage>
</organism>
<evidence type="ECO:0000313" key="4">
    <source>
        <dbReference type="Proteomes" id="UP001589795"/>
    </source>
</evidence>
<dbReference type="PANTHER" id="PTHR11820">
    <property type="entry name" value="ACYLPYRUVASE"/>
    <property type="match status" value="1"/>
</dbReference>
<dbReference type="SUPFAM" id="SSF56529">
    <property type="entry name" value="FAH"/>
    <property type="match status" value="1"/>
</dbReference>
<dbReference type="Pfam" id="PF01557">
    <property type="entry name" value="FAA_hydrolase"/>
    <property type="match status" value="1"/>
</dbReference>
<dbReference type="PANTHER" id="PTHR11820:SF90">
    <property type="entry name" value="FLUTATHIONE S-TRANSFERASE"/>
    <property type="match status" value="1"/>
</dbReference>
<name>A0ABV6CH74_9RHOB</name>
<gene>
    <name evidence="3" type="ORF">ACFFIZ_07110</name>
</gene>
<accession>A0ABV6CH74</accession>